<evidence type="ECO:0000313" key="4">
    <source>
        <dbReference type="Proteomes" id="UP000629025"/>
    </source>
</evidence>
<dbReference type="RefSeq" id="WP_188749769.1">
    <property type="nucleotide sequence ID" value="NZ_BMIJ01000006.1"/>
</dbReference>
<dbReference type="InterPro" id="IPR052956">
    <property type="entry name" value="Mesenchyme-surface_protein"/>
</dbReference>
<dbReference type="Gene3D" id="2.130.10.10">
    <property type="entry name" value="YVTN repeat-like/Quinoprotein amine dehydrogenase"/>
    <property type="match status" value="1"/>
</dbReference>
<keyword evidence="4" id="KW-1185">Reference proteome</keyword>
<dbReference type="PANTHER" id="PTHR46928">
    <property type="entry name" value="MESENCHYME-SPECIFIC CELL SURFACE GLYCOPROTEIN"/>
    <property type="match status" value="1"/>
</dbReference>
<dbReference type="PANTHER" id="PTHR46928:SF1">
    <property type="entry name" value="MESENCHYME-SPECIFIC CELL SURFACE GLYCOPROTEIN"/>
    <property type="match status" value="1"/>
</dbReference>
<feature type="domain" description="Phytase-like" evidence="2">
    <location>
        <begin position="447"/>
        <end position="707"/>
    </location>
</feature>
<dbReference type="SUPFAM" id="SSF50969">
    <property type="entry name" value="YVTN repeat-like/Quinoprotein amine dehydrogenase"/>
    <property type="match status" value="1"/>
</dbReference>
<evidence type="ECO:0000259" key="2">
    <source>
        <dbReference type="Pfam" id="PF13449"/>
    </source>
</evidence>
<comment type="caution">
    <text evidence="3">The sequence shown here is derived from an EMBL/GenBank/DDBJ whole genome shotgun (WGS) entry which is preliminary data.</text>
</comment>
<dbReference type="InterPro" id="IPR015943">
    <property type="entry name" value="WD40/YVTN_repeat-like_dom_sf"/>
</dbReference>
<feature type="chain" id="PRO_5046140504" evidence="1">
    <location>
        <begin position="25"/>
        <end position="724"/>
    </location>
</feature>
<sequence length="724" mass="78223">MIRHNLCHTLLAIAIAGVASSSLAASFDRIATFATADNLPIGGDMKHETSAEIITASGDGNTLIYSDSPRGGVGFIDIRDSYDPKAGGFIALNGEPTSVSAYNNLVVAGVNTSESYVAPSGYLAAIDLDSRQVMSRCDLGGQPDSVAISRDGQFVAVAVENERDEELNDGLLPQAPAGYLSILPIVNGQVQCDKLRRVDVSGLARIAPEDPEPEFVAFNDNNELALTLQENNHLVIVDAESGRIINHFSAGTVDLDGIDTEKDGALLFTGSQNGVLREPDAVKWLDNERFVIANEGDYRGGARGFTIFHKDGRVLFESGATFEHQVAMAGHYPDKRSGKKGAEPEGLEVARFNGETYIFLLSERGSVIGVYRDTGAAPQFVQLLPSGIAPESAVAIPARNLLVSANEKDLVEDGGVRAHVNLYRLDDEAPLYPQIVSSVDSEGRPLGWGALSGLTADPQKPALLYAVNDSFYNSQPRIFTIDASVQPARIISAINVTRDGKAAKALDLEGIASDGKGGFWLASEGRTDKEIPHAIYHVDANGEIDRTLPFPAELLNNETRFGAEGVALIGDELWIAIQREWKDDPKHSVKLVCYNLKQDKWGAVRYPIETPEQGWVGLSEISAYGDAVYIIERDNQIGENARIKRLYKVAKSELKPAPLGSKLPVVHKQQVRDFIPDLKADNGYVVDKIEGFTIDNRGIGYAVTDNDGVDDSSGETYFFSTGKM</sequence>
<dbReference type="InterPro" id="IPR027372">
    <property type="entry name" value="Phytase-like_dom"/>
</dbReference>
<dbReference type="EMBL" id="BMIJ01000006">
    <property type="protein sequence ID" value="GGC01859.1"/>
    <property type="molecule type" value="Genomic_DNA"/>
</dbReference>
<dbReference type="InterPro" id="IPR011044">
    <property type="entry name" value="Quino_amine_DH_bsu"/>
</dbReference>
<proteinExistence type="predicted"/>
<evidence type="ECO:0000313" key="3">
    <source>
        <dbReference type="EMBL" id="GGC01859.1"/>
    </source>
</evidence>
<name>A0ABQ1KKD0_9GAMM</name>
<dbReference type="Pfam" id="PF13449">
    <property type="entry name" value="Phytase-like"/>
    <property type="match status" value="1"/>
</dbReference>
<accession>A0ABQ1KKD0</accession>
<keyword evidence="1" id="KW-0732">Signal</keyword>
<organism evidence="3 4">
    <name type="scientific">Marinobacterium zhoushanense</name>
    <dbReference type="NCBI Taxonomy" id="1679163"/>
    <lineage>
        <taxon>Bacteria</taxon>
        <taxon>Pseudomonadati</taxon>
        <taxon>Pseudomonadota</taxon>
        <taxon>Gammaproteobacteria</taxon>
        <taxon>Oceanospirillales</taxon>
        <taxon>Oceanospirillaceae</taxon>
        <taxon>Marinobacterium</taxon>
    </lineage>
</organism>
<protein>
    <submittedName>
        <fullName evidence="3">Alkaline phosphatase</fullName>
    </submittedName>
</protein>
<feature type="signal peptide" evidence="1">
    <location>
        <begin position="1"/>
        <end position="24"/>
    </location>
</feature>
<evidence type="ECO:0000256" key="1">
    <source>
        <dbReference type="SAM" id="SignalP"/>
    </source>
</evidence>
<dbReference type="Proteomes" id="UP000629025">
    <property type="component" value="Unassembled WGS sequence"/>
</dbReference>
<gene>
    <name evidence="3" type="ORF">GCM10011352_30000</name>
</gene>
<reference evidence="4" key="1">
    <citation type="journal article" date="2019" name="Int. J. Syst. Evol. Microbiol.">
        <title>The Global Catalogue of Microorganisms (GCM) 10K type strain sequencing project: providing services to taxonomists for standard genome sequencing and annotation.</title>
        <authorList>
            <consortium name="The Broad Institute Genomics Platform"/>
            <consortium name="The Broad Institute Genome Sequencing Center for Infectious Disease"/>
            <person name="Wu L."/>
            <person name="Ma J."/>
        </authorList>
    </citation>
    <scope>NUCLEOTIDE SEQUENCE [LARGE SCALE GENOMIC DNA]</scope>
    <source>
        <strain evidence="4">CGMCC 1.15341</strain>
    </source>
</reference>